<feature type="domain" description="Rrn9" evidence="1">
    <location>
        <begin position="31"/>
        <end position="95"/>
    </location>
</feature>
<dbReference type="Proteomes" id="UP000515788">
    <property type="component" value="Chromosome 8"/>
</dbReference>
<dbReference type="RefSeq" id="XP_037141373.1">
    <property type="nucleotide sequence ID" value="XM_037285477.1"/>
</dbReference>
<organism evidence="2 3">
    <name type="scientific">Torulaspora globosa</name>
    <dbReference type="NCBI Taxonomy" id="48254"/>
    <lineage>
        <taxon>Eukaryota</taxon>
        <taxon>Fungi</taxon>
        <taxon>Dikarya</taxon>
        <taxon>Ascomycota</taxon>
        <taxon>Saccharomycotina</taxon>
        <taxon>Saccharomycetes</taxon>
        <taxon>Saccharomycetales</taxon>
        <taxon>Saccharomycetaceae</taxon>
        <taxon>Torulaspora</taxon>
    </lineage>
</organism>
<evidence type="ECO:0000313" key="2">
    <source>
        <dbReference type="EMBL" id="QLL34699.1"/>
    </source>
</evidence>
<accession>A0A7G3ZMG3</accession>
<proteinExistence type="predicted"/>
<evidence type="ECO:0000313" key="3">
    <source>
        <dbReference type="Proteomes" id="UP000515788"/>
    </source>
</evidence>
<protein>
    <recommendedName>
        <fullName evidence="1">Rrn9 domain-containing protein</fullName>
    </recommendedName>
</protein>
<dbReference type="Pfam" id="PF10680">
    <property type="entry name" value="RRN9"/>
    <property type="match status" value="1"/>
</dbReference>
<sequence length="357" mass="40989">MSDSEDDGAGSEGRPIDQEVVKTANELLDSLEQSHRSDLALHLYSSYLLKNLLYRANERKHGLEIDRFVRTHIRDNWTRWPDPRTVVDPQVNRLYEDDNYGERQDSELEPGEISAKALVHASNMLRMELDSFWQHSLAQSAAKAEVALDVDKMAMPKELSDHVMWKLDHFFNGIHNKIAARNKIEIQQAQSSQQLTVSQASNDKVKASNRTELTYHDIIARGCEMGEDMEEIYVKSLELFNDIPSSFDKSRYKLPKSVIRSFKSTAPSKSCLSAMKGSRDDYVALEKLLKDKRLLASDKIHLRKISKRSIDQNLSKKSFFSVQAAKSYEQEIHARDDPDIDSYTQEDCLVKIPRLNR</sequence>
<dbReference type="InterPro" id="IPR019622">
    <property type="entry name" value="Rrn9_dom"/>
</dbReference>
<keyword evidence="3" id="KW-1185">Reference proteome</keyword>
<evidence type="ECO:0000259" key="1">
    <source>
        <dbReference type="Pfam" id="PF10680"/>
    </source>
</evidence>
<dbReference type="EMBL" id="CP059253">
    <property type="protein sequence ID" value="QLL34699.1"/>
    <property type="molecule type" value="Genomic_DNA"/>
</dbReference>
<dbReference type="AlphaFoldDB" id="A0A7G3ZMG3"/>
<gene>
    <name evidence="2" type="ORF">HG536_0H00740</name>
</gene>
<reference evidence="2 3" key="1">
    <citation type="submission" date="2020-06" db="EMBL/GenBank/DDBJ databases">
        <title>The yeast mating-type switching endonuclease HO is a domesticated member of an unorthodox homing genetic element family.</title>
        <authorList>
            <person name="Coughlan A.Y."/>
            <person name="Lombardi L."/>
            <person name="Braun-Galleani S."/>
            <person name="Martos A.R."/>
            <person name="Galeote V."/>
            <person name="Bigey F."/>
            <person name="Dequin S."/>
            <person name="Byrne K.P."/>
            <person name="Wolfe K.H."/>
        </authorList>
    </citation>
    <scope>NUCLEOTIDE SEQUENCE [LARGE SCALE GENOMIC DNA]</scope>
    <source>
        <strain evidence="2 3">CBS764</strain>
    </source>
</reference>
<name>A0A7G3ZMG3_9SACH</name>
<dbReference type="GeneID" id="59327965"/>
<dbReference type="KEGG" id="tgb:HG536_0H00740"/>
<dbReference type="OrthoDB" id="4068335at2759"/>